<dbReference type="RefSeq" id="WP_320508988.1">
    <property type="nucleotide sequence ID" value="NZ_JAXCLW010000003.1"/>
</dbReference>
<dbReference type="Proteomes" id="UP001279642">
    <property type="component" value="Unassembled WGS sequence"/>
</dbReference>
<dbReference type="InterPro" id="IPR008579">
    <property type="entry name" value="UGlyAH_Cupin_dom"/>
</dbReference>
<evidence type="ECO:0000313" key="4">
    <source>
        <dbReference type="Proteomes" id="UP001279642"/>
    </source>
</evidence>
<sequence length="126" mass="14095">MSKKLVRMSKDGPEGKGLKQGGVTTLGKLVDGNPVEASHNYFTDKTGKFMTGVWECAKGTLKLTGYPFDEFCHILKGEVHITDQRGNTEVFKKGDTFTIAKGFKGTWHMPKTVRKFYTIFLEQDGK</sequence>
<dbReference type="InterPro" id="IPR014710">
    <property type="entry name" value="RmlC-like_jellyroll"/>
</dbReference>
<name>A0ABU5EEM8_9PROT</name>
<dbReference type="Gene3D" id="2.60.120.10">
    <property type="entry name" value="Jelly Rolls"/>
    <property type="match status" value="1"/>
</dbReference>
<proteinExistence type="predicted"/>
<evidence type="ECO:0000259" key="2">
    <source>
        <dbReference type="Pfam" id="PF05899"/>
    </source>
</evidence>
<feature type="region of interest" description="Disordered" evidence="1">
    <location>
        <begin position="1"/>
        <end position="20"/>
    </location>
</feature>
<accession>A0ABU5EEM8</accession>
<dbReference type="CDD" id="cd02227">
    <property type="entry name" value="cupin_TM1112-like"/>
    <property type="match status" value="1"/>
</dbReference>
<gene>
    <name evidence="3" type="ORF">SMD27_13810</name>
</gene>
<evidence type="ECO:0000313" key="3">
    <source>
        <dbReference type="EMBL" id="MDY0883923.1"/>
    </source>
</evidence>
<comment type="caution">
    <text evidence="3">The sequence shown here is derived from an EMBL/GenBank/DDBJ whole genome shotgun (WGS) entry which is preliminary data.</text>
</comment>
<dbReference type="InterPro" id="IPR011051">
    <property type="entry name" value="RmlC_Cupin_sf"/>
</dbReference>
<dbReference type="Pfam" id="PF05899">
    <property type="entry name" value="Cupin_3"/>
    <property type="match status" value="1"/>
</dbReference>
<reference evidence="3 4" key="1">
    <citation type="journal article" date="2016" name="Antonie Van Leeuwenhoek">
        <title>Dongia soli sp. nov., isolated from soil from Dokdo, Korea.</title>
        <authorList>
            <person name="Kim D.U."/>
            <person name="Lee H."/>
            <person name="Kim H."/>
            <person name="Kim S.G."/>
            <person name="Ka J.O."/>
        </authorList>
    </citation>
    <scope>NUCLEOTIDE SEQUENCE [LARGE SCALE GENOMIC DNA]</scope>
    <source>
        <strain evidence="3 4">D78</strain>
    </source>
</reference>
<dbReference type="PANTHER" id="PTHR40943">
    <property type="entry name" value="CYTOPLASMIC PROTEIN-RELATED"/>
    <property type="match status" value="1"/>
</dbReference>
<feature type="compositionally biased region" description="Basic and acidic residues" evidence="1">
    <location>
        <begin position="8"/>
        <end position="17"/>
    </location>
</feature>
<dbReference type="PANTHER" id="PTHR40943:SF1">
    <property type="entry name" value="CYTOPLASMIC PROTEIN"/>
    <property type="match status" value="1"/>
</dbReference>
<keyword evidence="4" id="KW-1185">Reference proteome</keyword>
<protein>
    <submittedName>
        <fullName evidence="3">Cupin domain-containing protein</fullName>
    </submittedName>
</protein>
<dbReference type="EMBL" id="JAXCLW010000003">
    <property type="protein sequence ID" value="MDY0883923.1"/>
    <property type="molecule type" value="Genomic_DNA"/>
</dbReference>
<dbReference type="SUPFAM" id="SSF51182">
    <property type="entry name" value="RmlC-like cupins"/>
    <property type="match status" value="1"/>
</dbReference>
<organism evidence="3 4">
    <name type="scientific">Dongia soli</name>
    <dbReference type="NCBI Taxonomy" id="600628"/>
    <lineage>
        <taxon>Bacteria</taxon>
        <taxon>Pseudomonadati</taxon>
        <taxon>Pseudomonadota</taxon>
        <taxon>Alphaproteobacteria</taxon>
        <taxon>Rhodospirillales</taxon>
        <taxon>Dongiaceae</taxon>
        <taxon>Dongia</taxon>
    </lineage>
</organism>
<evidence type="ECO:0000256" key="1">
    <source>
        <dbReference type="SAM" id="MobiDB-lite"/>
    </source>
</evidence>
<feature type="domain" description="(S)-ureidoglycine aminohydrolase cupin" evidence="2">
    <location>
        <begin position="45"/>
        <end position="117"/>
    </location>
</feature>